<feature type="region of interest" description="Disordered" evidence="1">
    <location>
        <begin position="1"/>
        <end position="31"/>
    </location>
</feature>
<evidence type="ECO:0000313" key="2">
    <source>
        <dbReference type="Proteomes" id="UP000887540"/>
    </source>
</evidence>
<dbReference type="WBParaSite" id="ACRNAN_scaffold4961.g32851.t1">
    <property type="protein sequence ID" value="ACRNAN_scaffold4961.g32851.t1"/>
    <property type="gene ID" value="ACRNAN_scaffold4961.g32851"/>
</dbReference>
<protein>
    <submittedName>
        <fullName evidence="3">Uncharacterized protein</fullName>
    </submittedName>
</protein>
<feature type="compositionally biased region" description="Basic and acidic residues" evidence="1">
    <location>
        <begin position="1"/>
        <end position="10"/>
    </location>
</feature>
<organism evidence="2 3">
    <name type="scientific">Acrobeloides nanus</name>
    <dbReference type="NCBI Taxonomy" id="290746"/>
    <lineage>
        <taxon>Eukaryota</taxon>
        <taxon>Metazoa</taxon>
        <taxon>Ecdysozoa</taxon>
        <taxon>Nematoda</taxon>
        <taxon>Chromadorea</taxon>
        <taxon>Rhabditida</taxon>
        <taxon>Tylenchina</taxon>
        <taxon>Cephalobomorpha</taxon>
        <taxon>Cephaloboidea</taxon>
        <taxon>Cephalobidae</taxon>
        <taxon>Acrobeloides</taxon>
    </lineage>
</organism>
<proteinExistence type="predicted"/>
<accession>A0A914DZH8</accession>
<sequence length="31" mass="3485">MDEDTGRMEDDVLLANRKPKHSQDIVAAEIS</sequence>
<evidence type="ECO:0000256" key="1">
    <source>
        <dbReference type="SAM" id="MobiDB-lite"/>
    </source>
</evidence>
<dbReference type="Proteomes" id="UP000887540">
    <property type="component" value="Unplaced"/>
</dbReference>
<evidence type="ECO:0000313" key="3">
    <source>
        <dbReference type="WBParaSite" id="ACRNAN_scaffold4961.g32851.t1"/>
    </source>
</evidence>
<reference evidence="3" key="1">
    <citation type="submission" date="2022-11" db="UniProtKB">
        <authorList>
            <consortium name="WormBaseParasite"/>
        </authorList>
    </citation>
    <scope>IDENTIFICATION</scope>
</reference>
<keyword evidence="2" id="KW-1185">Reference proteome</keyword>
<dbReference type="AlphaFoldDB" id="A0A914DZH8"/>
<name>A0A914DZH8_9BILA</name>